<evidence type="ECO:0000313" key="3">
    <source>
        <dbReference type="Proteomes" id="UP000654279"/>
    </source>
</evidence>
<protein>
    <submittedName>
        <fullName evidence="2">DUF2975 domain-containing protein</fullName>
    </submittedName>
</protein>
<dbReference type="EMBL" id="JACRSO010000004">
    <property type="protein sequence ID" value="MBC8529723.1"/>
    <property type="molecule type" value="Genomic_DNA"/>
</dbReference>
<reference evidence="2" key="1">
    <citation type="submission" date="2020-08" db="EMBL/GenBank/DDBJ databases">
        <title>Genome public.</title>
        <authorList>
            <person name="Liu C."/>
            <person name="Sun Q."/>
        </authorList>
    </citation>
    <scope>NUCLEOTIDE SEQUENCE</scope>
    <source>
        <strain evidence="2">NSJ-44</strain>
    </source>
</reference>
<dbReference type="RefSeq" id="WP_249285541.1">
    <property type="nucleotide sequence ID" value="NZ_JACRSO010000004.1"/>
</dbReference>
<evidence type="ECO:0000313" key="2">
    <source>
        <dbReference type="EMBL" id="MBC8529723.1"/>
    </source>
</evidence>
<comment type="caution">
    <text evidence="2">The sequence shown here is derived from an EMBL/GenBank/DDBJ whole genome shotgun (WGS) entry which is preliminary data.</text>
</comment>
<organism evidence="2 3">
    <name type="scientific">Luoshenia tenuis</name>
    <dbReference type="NCBI Taxonomy" id="2763654"/>
    <lineage>
        <taxon>Bacteria</taxon>
        <taxon>Bacillati</taxon>
        <taxon>Bacillota</taxon>
        <taxon>Clostridia</taxon>
        <taxon>Christensenellales</taxon>
        <taxon>Christensenellaceae</taxon>
        <taxon>Luoshenia</taxon>
    </lineage>
</organism>
<dbReference type="Pfam" id="PF11188">
    <property type="entry name" value="DUF2975"/>
    <property type="match status" value="1"/>
</dbReference>
<feature type="transmembrane region" description="Helical" evidence="1">
    <location>
        <begin position="121"/>
        <end position="145"/>
    </location>
</feature>
<feature type="transmembrane region" description="Helical" evidence="1">
    <location>
        <begin position="43"/>
        <end position="65"/>
    </location>
</feature>
<proteinExistence type="predicted"/>
<keyword evidence="3" id="KW-1185">Reference proteome</keyword>
<name>A0A926D1U8_9FIRM</name>
<accession>A0A926D1U8</accession>
<feature type="transmembrane region" description="Helical" evidence="1">
    <location>
        <begin position="95"/>
        <end position="115"/>
    </location>
</feature>
<sequence length="159" mass="17091">MKQQELSRWLRMIVLLTAAITAIFLCLIAPTMGQDIAAANPEFAFMLAPALIFLAVSAIPFYLALYRAYRVLQQVGRDHSFCAENAAHLKAISRLALIDTLWYFLGAVALVIGNVGHPSVLLAMGLVIFIGVAAAVAAATLSHLVQKAAALQSENELTI</sequence>
<keyword evidence="1" id="KW-1133">Transmembrane helix</keyword>
<evidence type="ECO:0000256" key="1">
    <source>
        <dbReference type="SAM" id="Phobius"/>
    </source>
</evidence>
<keyword evidence="1" id="KW-0472">Membrane</keyword>
<dbReference type="InterPro" id="IPR021354">
    <property type="entry name" value="DUF2975"/>
</dbReference>
<dbReference type="Proteomes" id="UP000654279">
    <property type="component" value="Unassembled WGS sequence"/>
</dbReference>
<keyword evidence="1" id="KW-0812">Transmembrane</keyword>
<gene>
    <name evidence="2" type="ORF">H8699_09810</name>
</gene>
<dbReference type="AlphaFoldDB" id="A0A926D1U8"/>